<keyword evidence="1" id="KW-0472">Membrane</keyword>
<evidence type="ECO:0000313" key="2">
    <source>
        <dbReference type="EMBL" id="DAE17409.1"/>
    </source>
</evidence>
<evidence type="ECO:0000256" key="1">
    <source>
        <dbReference type="SAM" id="Phobius"/>
    </source>
</evidence>
<organism evidence="2">
    <name type="scientific">Siphoviridae sp. ctr2f5</name>
    <dbReference type="NCBI Taxonomy" id="2825684"/>
    <lineage>
        <taxon>Viruses</taxon>
        <taxon>Duplodnaviria</taxon>
        <taxon>Heunggongvirae</taxon>
        <taxon>Uroviricota</taxon>
        <taxon>Caudoviricetes</taxon>
    </lineage>
</organism>
<dbReference type="EMBL" id="BK015639">
    <property type="protein sequence ID" value="DAE17409.1"/>
    <property type="molecule type" value="Genomic_DNA"/>
</dbReference>
<accession>A0A8S5QF21</accession>
<keyword evidence="1" id="KW-1133">Transmembrane helix</keyword>
<sequence length="40" mass="4553">MEALPVLSLKVFRFFYTFFAIPGLRVLLATVTGIYFALLL</sequence>
<keyword evidence="1" id="KW-0812">Transmembrane</keyword>
<proteinExistence type="predicted"/>
<feature type="transmembrane region" description="Helical" evidence="1">
    <location>
        <begin position="14"/>
        <end position="38"/>
    </location>
</feature>
<reference evidence="2" key="1">
    <citation type="journal article" date="2021" name="Proc. Natl. Acad. Sci. U.S.A.">
        <title>A Catalog of Tens of Thousands of Viruses from Human Metagenomes Reveals Hidden Associations with Chronic Diseases.</title>
        <authorList>
            <person name="Tisza M.J."/>
            <person name="Buck C.B."/>
        </authorList>
    </citation>
    <scope>NUCLEOTIDE SEQUENCE</scope>
    <source>
        <strain evidence="2">Ctr2f5</strain>
    </source>
</reference>
<protein>
    <submittedName>
        <fullName evidence="2">Uncharacterized protein</fullName>
    </submittedName>
</protein>
<name>A0A8S5QF21_9CAUD</name>